<accession>A0A6N4SVD2</accession>
<dbReference type="Gene3D" id="2.60.40.4070">
    <property type="match status" value="1"/>
</dbReference>
<feature type="domain" description="Gingipain" evidence="3">
    <location>
        <begin position="558"/>
        <end position="931"/>
    </location>
</feature>
<evidence type="ECO:0000313" key="4">
    <source>
        <dbReference type="EMBL" id="ABG60477.1"/>
    </source>
</evidence>
<dbReference type="Proteomes" id="UP000001822">
    <property type="component" value="Chromosome"/>
</dbReference>
<sequence length="1296" mass="141964">MSFLKSIGIFLLGIFCVPVLVHAQQSSATFDIEWLGVNHTITLLNGTTITYPVAKDAFVNLDGVLVLQKDVVGKVSGTVVIENVTFFAGDSSSKSVLPALNVPENRTVTYAVRHNDGVTTRLYIPILQKDGAGNWAQLSSVSVQYSLTSNYDETPVRTDVYSRANANARTTNTTGSVLASGDWYKVAVSESGIYKITPSYLSSIGINTSSLDPSMIQLYGNGGGMLPQANSDARADDLVENAVFISEDGNGVFDNDDYILFYAESPHTWNYNPAGGTTFTHTLNLYSDQNFYFLTVNQQPGKRISSQGSLGGAAQTVSSFDEHFFTETDQYNIMDSGREWYGIQFTQYVPSQNFSFNITGILPNADLKLKSAVLSRSYVSTRFVYKVNNIANLIPDQYLPILTTEEHADLGRDSFIIDTLNAASLGSNTSLSIGMTLTGGIATSMAHLNYLEVVFEKSLRLYGNYTSFRSSKSLLQPTTQYSISNASGTENVWDVSNPLNVVNQAYDFTGSAIEFGSSSTSLKEFIIFSGNNFSAPTFIERVSNQNLHDITSGNIPDMIIVTHPDFQSQAQRLANFRTTNDGLRVYVCTTEQIYNEFGSGKKDLTAIRDFVKMVYDRGSAGSQLKYLLLFGKPTYDYKNHTGIGGNFVPTYESRESLKELQSYNSDDYFGFMDNTEGYWDETPLDDNTLNIGVGRLPIGSAAQGDMIVSKLINASKPSTNTNGNWKNKMTLLADDGDGITHLQAAEVLSATVNARNKQININKIYVDAYQQEATPGGETASLVNEAIYRDIEDGTLIWNYVGHGGNNVLAQEAIVTTTTINSWNNINKLPFFITATCSFGRFDKPGLVSGAENVLMSSNGGSFGNLTSTRTVYSFSNLAINNAFYSYAFLTNADGSYYTLGDIMKNTKNNAAALQGVYNRNYTLLGDPSMKISYPQKKMIIIAVNGTPVNSVPDTLKALSKVTLDGLVQDYTGTTLTSYSGVSRITIFDKPTTVPTLGSTGSSKTTFKLQNNIIFDGLVTVTNGAYKVSFIVPKDISYNFDYGKISLYSELTNGTTDAGGYLSNIVVGGSNANAPEDKIPPTVKLYLNDPSFVSGGVSRENPVFYADVADENGINVSAAGIGHEITLVLSNNSEVIILNKYYTASKDDYSKGKVEFPLKDLSPGTYSLRFKVWDTYNNSTEETLEFTIEATSKIQLSHVLNYPNPFTTNTTFHFDHNRFGDNLMVQVQIYTVSGKLVKTLDETIFNSPSHVANLTWDGLDDYGDKIGRGVYVYKLKIRSLQDGSTTHVFEKLVLLN</sequence>
<dbReference type="Gene3D" id="3.40.50.1460">
    <property type="match status" value="1"/>
</dbReference>
<dbReference type="Pfam" id="PF01364">
    <property type="entry name" value="Peptidase_C25"/>
    <property type="match status" value="1"/>
</dbReference>
<organism evidence="4 5">
    <name type="scientific">Cytophaga hutchinsonii (strain ATCC 33406 / DSM 1761 / CIP 103989 / NBRC 15051 / NCIMB 9469 / D465)</name>
    <dbReference type="NCBI Taxonomy" id="269798"/>
    <lineage>
        <taxon>Bacteria</taxon>
        <taxon>Pseudomonadati</taxon>
        <taxon>Bacteroidota</taxon>
        <taxon>Cytophagia</taxon>
        <taxon>Cytophagales</taxon>
        <taxon>Cytophagaceae</taxon>
        <taxon>Cytophaga</taxon>
    </lineage>
</organism>
<dbReference type="NCBIfam" id="TIGR04183">
    <property type="entry name" value="Por_Secre_tail"/>
    <property type="match status" value="1"/>
</dbReference>
<dbReference type="InterPro" id="IPR029031">
    <property type="entry name" value="Gingipain_N_sf"/>
</dbReference>
<dbReference type="KEGG" id="chu:CHU_3237"/>
<dbReference type="GO" id="GO:0008234">
    <property type="term" value="F:cysteine-type peptidase activity"/>
    <property type="evidence" value="ECO:0007669"/>
    <property type="project" value="InterPro"/>
</dbReference>
<dbReference type="InterPro" id="IPR001769">
    <property type="entry name" value="Gingipain"/>
</dbReference>
<dbReference type="SUPFAM" id="SSF52129">
    <property type="entry name" value="Caspase-like"/>
    <property type="match status" value="1"/>
</dbReference>
<keyword evidence="1 2" id="KW-0732">Signal</keyword>
<dbReference type="OrthoDB" id="9809780at2"/>
<dbReference type="Gene3D" id="3.40.50.10390">
    <property type="entry name" value="Gingipain r, domain 1"/>
    <property type="match status" value="1"/>
</dbReference>
<keyword evidence="5" id="KW-1185">Reference proteome</keyword>
<dbReference type="NCBIfam" id="NF033707">
    <property type="entry name" value="T9SS_sortase"/>
    <property type="match status" value="1"/>
</dbReference>
<evidence type="ECO:0000256" key="1">
    <source>
        <dbReference type="ARBA" id="ARBA00022729"/>
    </source>
</evidence>
<reference evidence="4 5" key="1">
    <citation type="journal article" date="2007" name="Appl. Environ. Microbiol.">
        <title>Genome sequence of the cellulolytic gliding bacterium Cytophaga hutchinsonii.</title>
        <authorList>
            <person name="Xie G."/>
            <person name="Bruce D.C."/>
            <person name="Challacombe J.F."/>
            <person name="Chertkov O."/>
            <person name="Detter J.C."/>
            <person name="Gilna P."/>
            <person name="Han C.S."/>
            <person name="Lucas S."/>
            <person name="Misra M."/>
            <person name="Myers G.L."/>
            <person name="Richardson P."/>
            <person name="Tapia R."/>
            <person name="Thayer N."/>
            <person name="Thompson L.S."/>
            <person name="Brettin T.S."/>
            <person name="Henrissat B."/>
            <person name="Wilson D.B."/>
            <person name="McBride M.J."/>
        </authorList>
    </citation>
    <scope>NUCLEOTIDE SEQUENCE [LARGE SCALE GENOMIC DNA]</scope>
    <source>
        <strain evidence="5">ATCC 33406 / DSM 1761 / CIP 103989 / NBRC 15051 / NCIMB 9469 / D465</strain>
    </source>
</reference>
<dbReference type="InterPro" id="IPR026444">
    <property type="entry name" value="Secre_tail"/>
</dbReference>
<name>A0A6N4SVD2_CYTH3</name>
<feature type="signal peptide" evidence="2">
    <location>
        <begin position="1"/>
        <end position="23"/>
    </location>
</feature>
<protein>
    <recommendedName>
        <fullName evidence="3">Gingipain domain-containing protein</fullName>
    </recommendedName>
</protein>
<dbReference type="RefSeq" id="WP_011586587.1">
    <property type="nucleotide sequence ID" value="NC_008255.1"/>
</dbReference>
<dbReference type="CDD" id="cd02258">
    <property type="entry name" value="Peptidase_C25_N"/>
    <property type="match status" value="1"/>
</dbReference>
<gene>
    <name evidence="4" type="ordered locus">CHU_3237</name>
</gene>
<evidence type="ECO:0000313" key="5">
    <source>
        <dbReference type="Proteomes" id="UP000001822"/>
    </source>
</evidence>
<proteinExistence type="predicted"/>
<dbReference type="GO" id="GO:0006508">
    <property type="term" value="P:proteolysis"/>
    <property type="evidence" value="ECO:0007669"/>
    <property type="project" value="InterPro"/>
</dbReference>
<dbReference type="InterPro" id="IPR029030">
    <property type="entry name" value="Caspase-like_dom_sf"/>
</dbReference>
<feature type="chain" id="PRO_5026700548" description="Gingipain domain-containing protein" evidence="2">
    <location>
        <begin position="24"/>
        <end position="1296"/>
    </location>
</feature>
<evidence type="ECO:0000256" key="2">
    <source>
        <dbReference type="SAM" id="SignalP"/>
    </source>
</evidence>
<evidence type="ECO:0000259" key="3">
    <source>
        <dbReference type="Pfam" id="PF01364"/>
    </source>
</evidence>
<dbReference type="EMBL" id="CP000383">
    <property type="protein sequence ID" value="ABG60477.1"/>
    <property type="molecule type" value="Genomic_DNA"/>
</dbReference>